<dbReference type="EMBL" id="RKMF01000006">
    <property type="protein sequence ID" value="ROZ63461.1"/>
    <property type="molecule type" value="Genomic_DNA"/>
</dbReference>
<feature type="domain" description="OmpR/PhoB-type" evidence="8">
    <location>
        <begin position="124"/>
        <end position="223"/>
    </location>
</feature>
<reference evidence="9 10" key="1">
    <citation type="submission" date="2018-10" db="EMBL/GenBank/DDBJ databases">
        <title>Kocuria sp. M5W7-7, whole genome shotgun sequence.</title>
        <authorList>
            <person name="Tuo L."/>
        </authorList>
    </citation>
    <scope>NUCLEOTIDE SEQUENCE [LARGE SCALE GENOMIC DNA]</scope>
    <source>
        <strain evidence="9 10">M5W7-7</strain>
    </source>
</reference>
<keyword evidence="6" id="KW-0804">Transcription</keyword>
<proteinExistence type="predicted"/>
<evidence type="ECO:0000313" key="9">
    <source>
        <dbReference type="EMBL" id="ROZ63461.1"/>
    </source>
</evidence>
<dbReference type="Proteomes" id="UP000270616">
    <property type="component" value="Unassembled WGS sequence"/>
</dbReference>
<evidence type="ECO:0000256" key="4">
    <source>
        <dbReference type="ARBA" id="ARBA00023125"/>
    </source>
</evidence>
<dbReference type="GO" id="GO:0006355">
    <property type="term" value="P:regulation of DNA-templated transcription"/>
    <property type="evidence" value="ECO:0007669"/>
    <property type="project" value="InterPro"/>
</dbReference>
<organism evidence="9 10">
    <name type="scientific">Kocuria soli</name>
    <dbReference type="NCBI Taxonomy" id="2485125"/>
    <lineage>
        <taxon>Bacteria</taxon>
        <taxon>Bacillati</taxon>
        <taxon>Actinomycetota</taxon>
        <taxon>Actinomycetes</taxon>
        <taxon>Micrococcales</taxon>
        <taxon>Micrococcaceae</taxon>
        <taxon>Kocuria</taxon>
    </lineage>
</organism>
<dbReference type="AlphaFoldDB" id="A0A3N3ZQG9"/>
<dbReference type="GO" id="GO:0005829">
    <property type="term" value="C:cytosol"/>
    <property type="evidence" value="ECO:0007669"/>
    <property type="project" value="TreeGrafter"/>
</dbReference>
<dbReference type="PROSITE" id="PS51755">
    <property type="entry name" value="OMPR_PHOB"/>
    <property type="match status" value="1"/>
</dbReference>
<protein>
    <submittedName>
        <fullName evidence="9">DNA-binding response regulator</fullName>
    </submittedName>
</protein>
<dbReference type="SMART" id="SM00862">
    <property type="entry name" value="Trans_reg_C"/>
    <property type="match status" value="1"/>
</dbReference>
<evidence type="ECO:0000256" key="7">
    <source>
        <dbReference type="PROSITE-ProRule" id="PRU01091"/>
    </source>
</evidence>
<keyword evidence="4 7" id="KW-0238">DNA-binding</keyword>
<evidence type="ECO:0000256" key="3">
    <source>
        <dbReference type="ARBA" id="ARBA00023015"/>
    </source>
</evidence>
<keyword evidence="10" id="KW-1185">Reference proteome</keyword>
<evidence type="ECO:0000256" key="1">
    <source>
        <dbReference type="ARBA" id="ARBA00022553"/>
    </source>
</evidence>
<name>A0A3N3ZQG9_9MICC</name>
<dbReference type="FunFam" id="1.10.10.10:FF:000216">
    <property type="entry name" value="DNA-binding response regulator"/>
    <property type="match status" value="1"/>
</dbReference>
<evidence type="ECO:0000256" key="6">
    <source>
        <dbReference type="ARBA" id="ARBA00023163"/>
    </source>
</evidence>
<dbReference type="SUPFAM" id="SSF46894">
    <property type="entry name" value="C-terminal effector domain of the bipartite response regulators"/>
    <property type="match status" value="1"/>
</dbReference>
<keyword evidence="5" id="KW-0010">Activator</keyword>
<dbReference type="GO" id="GO:0032993">
    <property type="term" value="C:protein-DNA complex"/>
    <property type="evidence" value="ECO:0007669"/>
    <property type="project" value="TreeGrafter"/>
</dbReference>
<dbReference type="InterPro" id="IPR016032">
    <property type="entry name" value="Sig_transdc_resp-reg_C-effctor"/>
</dbReference>
<feature type="DNA-binding region" description="OmpR/PhoB-type" evidence="7">
    <location>
        <begin position="124"/>
        <end position="223"/>
    </location>
</feature>
<dbReference type="CDD" id="cd00383">
    <property type="entry name" value="trans_reg_C"/>
    <property type="match status" value="1"/>
</dbReference>
<evidence type="ECO:0000313" key="10">
    <source>
        <dbReference type="Proteomes" id="UP000270616"/>
    </source>
</evidence>
<evidence type="ECO:0000259" key="8">
    <source>
        <dbReference type="PROSITE" id="PS51755"/>
    </source>
</evidence>
<sequence>MIEILMLTDSAVPSSTVLPALDLLNHRVAVQPTRTVSGAVDAVTADVVIVDGRTDLISARNLAQLLRAKGLEAAVIMVLTEGGMAAVAATWMVDDVVLDTAGPAEVEARLRLASARTAAVEDGGEDLRIQAGAIVIDEAAYSVHVGTEALNLTYKEFELLKFLAQNQGRVFTRSQLLSEVWGYDYYGGTRTVDVHVRRLRSKLGPDHEHVITTVRNVGYSLAADRSAEHRLSDQR</sequence>
<keyword evidence="3" id="KW-0805">Transcription regulation</keyword>
<dbReference type="PANTHER" id="PTHR48111:SF16">
    <property type="entry name" value="TRANSCRIPTIONAL REGULATORY PROTEIN GLNR"/>
    <property type="match status" value="1"/>
</dbReference>
<dbReference type="InterPro" id="IPR036388">
    <property type="entry name" value="WH-like_DNA-bd_sf"/>
</dbReference>
<dbReference type="GO" id="GO:0000976">
    <property type="term" value="F:transcription cis-regulatory region binding"/>
    <property type="evidence" value="ECO:0007669"/>
    <property type="project" value="TreeGrafter"/>
</dbReference>
<evidence type="ECO:0000256" key="2">
    <source>
        <dbReference type="ARBA" id="ARBA00023012"/>
    </source>
</evidence>
<dbReference type="Gene3D" id="1.10.10.10">
    <property type="entry name" value="Winged helix-like DNA-binding domain superfamily/Winged helix DNA-binding domain"/>
    <property type="match status" value="1"/>
</dbReference>
<accession>A0A3N3ZQG9</accession>
<comment type="caution">
    <text evidence="9">The sequence shown here is derived from an EMBL/GenBank/DDBJ whole genome shotgun (WGS) entry which is preliminary data.</text>
</comment>
<dbReference type="InterPro" id="IPR001867">
    <property type="entry name" value="OmpR/PhoB-type_DNA-bd"/>
</dbReference>
<keyword evidence="1" id="KW-0597">Phosphoprotein</keyword>
<dbReference type="InterPro" id="IPR039420">
    <property type="entry name" value="WalR-like"/>
</dbReference>
<dbReference type="Pfam" id="PF00486">
    <property type="entry name" value="Trans_reg_C"/>
    <property type="match status" value="1"/>
</dbReference>
<gene>
    <name evidence="9" type="ORF">EDL96_05850</name>
</gene>
<dbReference type="OrthoDB" id="8927943at2"/>
<dbReference type="PANTHER" id="PTHR48111">
    <property type="entry name" value="REGULATOR OF RPOS"/>
    <property type="match status" value="1"/>
</dbReference>
<evidence type="ECO:0000256" key="5">
    <source>
        <dbReference type="ARBA" id="ARBA00023159"/>
    </source>
</evidence>
<dbReference type="GO" id="GO:0000156">
    <property type="term" value="F:phosphorelay response regulator activity"/>
    <property type="evidence" value="ECO:0007669"/>
    <property type="project" value="TreeGrafter"/>
</dbReference>
<dbReference type="Pfam" id="PF21695">
    <property type="entry name" value="GlnR_1st"/>
    <property type="match status" value="1"/>
</dbReference>
<keyword evidence="2" id="KW-0902">Two-component regulatory system</keyword>
<dbReference type="InterPro" id="IPR049170">
    <property type="entry name" value="GlnR_N"/>
</dbReference>
<dbReference type="RefSeq" id="WP_123824873.1">
    <property type="nucleotide sequence ID" value="NZ_RKMF01000006.1"/>
</dbReference>
<dbReference type="Gene3D" id="3.40.50.2300">
    <property type="match status" value="1"/>
</dbReference>